<dbReference type="Gene3D" id="2.60.120.330">
    <property type="entry name" value="B-lactam Antibiotic, Isopenicillin N Synthase, Chain"/>
    <property type="match status" value="1"/>
</dbReference>
<evidence type="ECO:0000313" key="14">
    <source>
        <dbReference type="Proteomes" id="UP001595957"/>
    </source>
</evidence>
<keyword evidence="14" id="KW-1185">Reference proteome</keyword>
<evidence type="ECO:0000256" key="1">
    <source>
        <dbReference type="ARBA" id="ARBA00001954"/>
    </source>
</evidence>
<dbReference type="Pfam" id="PF03171">
    <property type="entry name" value="2OG-FeII_Oxy"/>
    <property type="match status" value="1"/>
</dbReference>
<dbReference type="PROSITE" id="PS51471">
    <property type="entry name" value="FE2OG_OXY"/>
    <property type="match status" value="1"/>
</dbReference>
<evidence type="ECO:0000313" key="13">
    <source>
        <dbReference type="EMBL" id="MFC4596256.1"/>
    </source>
</evidence>
<dbReference type="PRINTS" id="PR00682">
    <property type="entry name" value="IPNSYNTHASE"/>
</dbReference>
<keyword evidence="11" id="KW-0479">Metal-binding</keyword>
<evidence type="ECO:0000256" key="10">
    <source>
        <dbReference type="ARBA" id="ARBA00049359"/>
    </source>
</evidence>
<accession>A0ABV9F2V5</accession>
<gene>
    <name evidence="13" type="ORF">ACFO3E_19080</name>
</gene>
<dbReference type="InterPro" id="IPR026992">
    <property type="entry name" value="DIOX_N"/>
</dbReference>
<keyword evidence="11" id="KW-0408">Iron</keyword>
<dbReference type="RefSeq" id="WP_197486281.1">
    <property type="nucleotide sequence ID" value="NZ_JBHSFZ010000064.1"/>
</dbReference>
<evidence type="ECO:0000256" key="9">
    <source>
        <dbReference type="ARBA" id="ARBA00047725"/>
    </source>
</evidence>
<evidence type="ECO:0000256" key="4">
    <source>
        <dbReference type="ARBA" id="ARBA00012531"/>
    </source>
</evidence>
<evidence type="ECO:0000256" key="5">
    <source>
        <dbReference type="ARBA" id="ARBA00019045"/>
    </source>
</evidence>
<evidence type="ECO:0000256" key="8">
    <source>
        <dbReference type="ARBA" id="ARBA00031282"/>
    </source>
</evidence>
<dbReference type="InterPro" id="IPR005123">
    <property type="entry name" value="Oxoglu/Fe-dep_dioxygenase_dom"/>
</dbReference>
<dbReference type="EC" id="1.13.12.19" evidence="4"/>
<comment type="pathway">
    <text evidence="2">Alkene biosynthesis; ethylene biosynthesis via 2-oxoglutarate.</text>
</comment>
<dbReference type="InterPro" id="IPR027443">
    <property type="entry name" value="IPNS-like_sf"/>
</dbReference>
<comment type="caution">
    <text evidence="13">The sequence shown here is derived from an EMBL/GenBank/DDBJ whole genome shotgun (WGS) entry which is preliminary data.</text>
</comment>
<keyword evidence="11" id="KW-0560">Oxidoreductase</keyword>
<evidence type="ECO:0000256" key="7">
    <source>
        <dbReference type="ARBA" id="ARBA00031011"/>
    </source>
</evidence>
<dbReference type="SUPFAM" id="SSF51197">
    <property type="entry name" value="Clavaminate synthase-like"/>
    <property type="match status" value="1"/>
</dbReference>
<dbReference type="InterPro" id="IPR050231">
    <property type="entry name" value="Iron_ascorbate_oxido_reductase"/>
</dbReference>
<comment type="cofactor">
    <cofactor evidence="1">
        <name>Fe(2+)</name>
        <dbReference type="ChEBI" id="CHEBI:29033"/>
    </cofactor>
</comment>
<protein>
    <recommendedName>
        <fullName evidence="5">2-oxoglutarate-dependent ethylene/succinate-forming enzyme</fullName>
        <ecNumber evidence="4">1.13.12.19</ecNumber>
        <ecNumber evidence="3">1.14.20.7</ecNumber>
    </recommendedName>
    <alternativeName>
        <fullName evidence="7">2-oxoglutarate dioxygenase (ethylene-forming)</fullName>
    </alternativeName>
    <alternativeName>
        <fullName evidence="8">2-oxoglutarate/L-arginine monooxygenase/decarboxylase (succinate-forming)</fullName>
    </alternativeName>
</protein>
<comment type="catalytic activity">
    <reaction evidence="10">
        <text>L-arginine + 2-oxoglutarate + O2 = guanidine + L-glutamate 5-semialdehyde + succinate + CO2</text>
        <dbReference type="Rhea" id="RHEA:31535"/>
        <dbReference type="ChEBI" id="CHEBI:15379"/>
        <dbReference type="ChEBI" id="CHEBI:16526"/>
        <dbReference type="ChEBI" id="CHEBI:16810"/>
        <dbReference type="ChEBI" id="CHEBI:30031"/>
        <dbReference type="ChEBI" id="CHEBI:30087"/>
        <dbReference type="ChEBI" id="CHEBI:32682"/>
        <dbReference type="ChEBI" id="CHEBI:58066"/>
        <dbReference type="EC" id="1.14.20.7"/>
    </reaction>
</comment>
<name>A0ABV9F2V5_9SPHN</name>
<evidence type="ECO:0000259" key="12">
    <source>
        <dbReference type="PROSITE" id="PS51471"/>
    </source>
</evidence>
<organism evidence="13 14">
    <name type="scientific">Sphingobium tyrosinilyticum</name>
    <dbReference type="NCBI Taxonomy" id="2715436"/>
    <lineage>
        <taxon>Bacteria</taxon>
        <taxon>Pseudomonadati</taxon>
        <taxon>Pseudomonadota</taxon>
        <taxon>Alphaproteobacteria</taxon>
        <taxon>Sphingomonadales</taxon>
        <taxon>Sphingomonadaceae</taxon>
        <taxon>Sphingobium</taxon>
    </lineage>
</organism>
<comment type="catalytic activity">
    <reaction evidence="9">
        <text>2-oxoglutarate + O2 + 2 H(+) = ethene + 3 CO2 + H2O</text>
        <dbReference type="Rhea" id="RHEA:31523"/>
        <dbReference type="ChEBI" id="CHEBI:15377"/>
        <dbReference type="ChEBI" id="CHEBI:15378"/>
        <dbReference type="ChEBI" id="CHEBI:15379"/>
        <dbReference type="ChEBI" id="CHEBI:16526"/>
        <dbReference type="ChEBI" id="CHEBI:16810"/>
        <dbReference type="ChEBI" id="CHEBI:18153"/>
        <dbReference type="EC" id="1.13.12.19"/>
    </reaction>
</comment>
<keyword evidence="6" id="KW-0266">Ethylene biosynthesis</keyword>
<dbReference type="InterPro" id="IPR044861">
    <property type="entry name" value="IPNS-like_FE2OG_OXY"/>
</dbReference>
<comment type="similarity">
    <text evidence="11">Belongs to the iron/ascorbate-dependent oxidoreductase family.</text>
</comment>
<proteinExistence type="inferred from homology"/>
<dbReference type="EMBL" id="JBHSFZ010000064">
    <property type="protein sequence ID" value="MFC4596256.1"/>
    <property type="molecule type" value="Genomic_DNA"/>
</dbReference>
<sequence length="327" mass="36600">MRGTPFPRRNAANVPEASLEQVPLLSLTSMAKEDFASAIGESFRQFGFAMVKDHGMDAALVDEGWVLARTFFALPDDQKRRYDAAANGGQRGYTAFGREIAKGASENDLKEFWHVGRDLPADDPLTATMPANIWPREIQQFQSVFRRLYAEFDRFGARILSAIALYLGLEENWFDDAVENGNSILRLLHYPPVSPNAPGIRAGAHEDINLITLLLGAEEGGLELKDRQGNWLPVVPPPGALVINVGDMLQRLTNHRLHSTSHRVVNPPPERRGVARYSMPFFLHLRPDFLIEPLPQCVDAAHPRRDPPITAHDYLTERLREIGLIKA</sequence>
<feature type="domain" description="Fe2OG dioxygenase" evidence="12">
    <location>
        <begin position="180"/>
        <end position="285"/>
    </location>
</feature>
<dbReference type="EC" id="1.14.20.7" evidence="3"/>
<evidence type="ECO:0000256" key="11">
    <source>
        <dbReference type="RuleBase" id="RU003682"/>
    </source>
</evidence>
<evidence type="ECO:0000256" key="3">
    <source>
        <dbReference type="ARBA" id="ARBA00012293"/>
    </source>
</evidence>
<dbReference type="Proteomes" id="UP001595957">
    <property type="component" value="Unassembled WGS sequence"/>
</dbReference>
<dbReference type="Pfam" id="PF14226">
    <property type="entry name" value="DIOX_N"/>
    <property type="match status" value="1"/>
</dbReference>
<evidence type="ECO:0000256" key="2">
    <source>
        <dbReference type="ARBA" id="ARBA00004767"/>
    </source>
</evidence>
<reference evidence="14" key="1">
    <citation type="journal article" date="2019" name="Int. J. Syst. Evol. Microbiol.">
        <title>The Global Catalogue of Microorganisms (GCM) 10K type strain sequencing project: providing services to taxonomists for standard genome sequencing and annotation.</title>
        <authorList>
            <consortium name="The Broad Institute Genomics Platform"/>
            <consortium name="The Broad Institute Genome Sequencing Center for Infectious Disease"/>
            <person name="Wu L."/>
            <person name="Ma J."/>
        </authorList>
    </citation>
    <scope>NUCLEOTIDE SEQUENCE [LARGE SCALE GENOMIC DNA]</scope>
    <source>
        <strain evidence="14">NBRC 103632</strain>
    </source>
</reference>
<evidence type="ECO:0000256" key="6">
    <source>
        <dbReference type="ARBA" id="ARBA00022666"/>
    </source>
</evidence>
<dbReference type="PANTHER" id="PTHR47990">
    <property type="entry name" value="2-OXOGLUTARATE (2OG) AND FE(II)-DEPENDENT OXYGENASE SUPERFAMILY PROTEIN-RELATED"/>
    <property type="match status" value="1"/>
</dbReference>